<reference evidence="1" key="1">
    <citation type="submission" date="2021-01" db="EMBL/GenBank/DDBJ databases">
        <authorList>
            <consortium name="Genoscope - CEA"/>
            <person name="William W."/>
        </authorList>
    </citation>
    <scope>NUCLEOTIDE SEQUENCE</scope>
</reference>
<dbReference type="AlphaFoldDB" id="A0A8S1KNL8"/>
<gene>
    <name evidence="1" type="ORF">PSON_ATCC_30995.1.T0080360</name>
</gene>
<evidence type="ECO:0008006" key="3">
    <source>
        <dbReference type="Google" id="ProtNLM"/>
    </source>
</evidence>
<keyword evidence="2" id="KW-1185">Reference proteome</keyword>
<organism evidence="1 2">
    <name type="scientific">Paramecium sonneborni</name>
    <dbReference type="NCBI Taxonomy" id="65129"/>
    <lineage>
        <taxon>Eukaryota</taxon>
        <taxon>Sar</taxon>
        <taxon>Alveolata</taxon>
        <taxon>Ciliophora</taxon>
        <taxon>Intramacronucleata</taxon>
        <taxon>Oligohymenophorea</taxon>
        <taxon>Peniculida</taxon>
        <taxon>Parameciidae</taxon>
        <taxon>Paramecium</taxon>
    </lineage>
</organism>
<name>A0A8S1KNL8_9CILI</name>
<dbReference type="Proteomes" id="UP000692954">
    <property type="component" value="Unassembled WGS sequence"/>
</dbReference>
<evidence type="ECO:0000313" key="1">
    <source>
        <dbReference type="EMBL" id="CAD8054566.1"/>
    </source>
</evidence>
<evidence type="ECO:0000313" key="2">
    <source>
        <dbReference type="Proteomes" id="UP000692954"/>
    </source>
</evidence>
<proteinExistence type="predicted"/>
<accession>A0A8S1KNL8</accession>
<comment type="caution">
    <text evidence="1">The sequence shown here is derived from an EMBL/GenBank/DDBJ whole genome shotgun (WGS) entry which is preliminary data.</text>
</comment>
<dbReference type="EMBL" id="CAJJDN010000008">
    <property type="protein sequence ID" value="CAD8054566.1"/>
    <property type="molecule type" value="Genomic_DNA"/>
</dbReference>
<dbReference type="OrthoDB" id="10265971at2759"/>
<sequence>MHNDKKIKEIKDSLCNFQIKPITIIKGTSGIGKLHLVKKILSEFKYQILEVDSSFRDIWILNNIHPLLYSMQDQLAKIDNQRVIILKEISGINNQNQLRQLQQQYTYTKCNKPLLIIVNTTVLKDYELTKILSKEFIKIYCNVILLISPTNIKIEKYLHGCFPRINSNVLHQIAELSNGDLRNAYNQAFIFSINYREESQFKDSQLTFFNTVGRVLYNKRLDQFNTPKQLTYEEMISKPEPKYYFNPFQLLETIQVTQQTYRGFLFINSLKFLHDLTEMKQFYDIQSEADIIEKGLFRYDRYQGDIFNNQYLVSMFVTLGYMQINKHVKPHKSMMLTLNGPQDYQFRQERLLKLNEMKQLKPFKSYQKELVLSILYGKRVQLLNSKNNFISQVPVEEELYDQHWFEEDQLDQQQVSNKKLKQKNIRLRRNQGDMISRNRNQRIVEYNNELFN</sequence>
<protein>
    <recommendedName>
        <fullName evidence="3">AAA+ ATPase domain-containing protein</fullName>
    </recommendedName>
</protein>